<keyword evidence="2" id="KW-0067">ATP-binding</keyword>
<dbReference type="Proteomes" id="UP001289066">
    <property type="component" value="Unassembled WGS sequence"/>
</dbReference>
<evidence type="ECO:0000313" key="5">
    <source>
        <dbReference type="EMBL" id="MDZ5034807.1"/>
    </source>
</evidence>
<accession>A0AAW9J5P9</accession>
<evidence type="ECO:0000259" key="4">
    <source>
        <dbReference type="Pfam" id="PF00488"/>
    </source>
</evidence>
<dbReference type="EMBL" id="WNVG01000938">
    <property type="protein sequence ID" value="MDZ5034807.1"/>
    <property type="molecule type" value="Genomic_DNA"/>
</dbReference>
<feature type="non-terminal residue" evidence="5">
    <location>
        <position position="160"/>
    </location>
</feature>
<evidence type="ECO:0000313" key="6">
    <source>
        <dbReference type="Proteomes" id="UP001289066"/>
    </source>
</evidence>
<dbReference type="GO" id="GO:0030983">
    <property type="term" value="F:mismatched DNA binding"/>
    <property type="evidence" value="ECO:0007669"/>
    <property type="project" value="InterPro"/>
</dbReference>
<proteinExistence type="predicted"/>
<keyword evidence="1" id="KW-0547">Nucleotide-binding</keyword>
<dbReference type="InterPro" id="IPR027417">
    <property type="entry name" value="P-loop_NTPase"/>
</dbReference>
<dbReference type="InterPro" id="IPR045076">
    <property type="entry name" value="MutS"/>
</dbReference>
<keyword evidence="3" id="KW-0238">DNA-binding</keyword>
<dbReference type="AlphaFoldDB" id="A0AAW9J5P9"/>
<dbReference type="InterPro" id="IPR036187">
    <property type="entry name" value="DNA_mismatch_repair_MutS_sf"/>
</dbReference>
<organism evidence="5 6">
    <name type="scientific">Clostridium perfringens</name>
    <dbReference type="NCBI Taxonomy" id="1502"/>
    <lineage>
        <taxon>Bacteria</taxon>
        <taxon>Bacillati</taxon>
        <taxon>Bacillota</taxon>
        <taxon>Clostridia</taxon>
        <taxon>Eubacteriales</taxon>
        <taxon>Clostridiaceae</taxon>
        <taxon>Clostridium</taxon>
    </lineage>
</organism>
<protein>
    <submittedName>
        <fullName evidence="5">Endonuclease MutS2</fullName>
    </submittedName>
</protein>
<evidence type="ECO:0000256" key="3">
    <source>
        <dbReference type="ARBA" id="ARBA00023125"/>
    </source>
</evidence>
<dbReference type="GO" id="GO:0004519">
    <property type="term" value="F:endonuclease activity"/>
    <property type="evidence" value="ECO:0007669"/>
    <property type="project" value="UniProtKB-KW"/>
</dbReference>
<dbReference type="SUPFAM" id="SSF52540">
    <property type="entry name" value="P-loop containing nucleoside triphosphate hydrolases"/>
    <property type="match status" value="1"/>
</dbReference>
<dbReference type="SUPFAM" id="SSF48334">
    <property type="entry name" value="DNA repair protein MutS, domain III"/>
    <property type="match status" value="1"/>
</dbReference>
<dbReference type="Pfam" id="PF00488">
    <property type="entry name" value="MutS_V"/>
    <property type="match status" value="1"/>
</dbReference>
<dbReference type="PANTHER" id="PTHR11361">
    <property type="entry name" value="DNA MISMATCH REPAIR PROTEIN MUTS FAMILY MEMBER"/>
    <property type="match status" value="1"/>
</dbReference>
<comment type="caution">
    <text evidence="5">The sequence shown here is derived from an EMBL/GenBank/DDBJ whole genome shotgun (WGS) entry which is preliminary data.</text>
</comment>
<feature type="domain" description="DNA mismatch repair proteins mutS family" evidence="4">
    <location>
        <begin position="106"/>
        <end position="158"/>
    </location>
</feature>
<evidence type="ECO:0000256" key="1">
    <source>
        <dbReference type="ARBA" id="ARBA00022741"/>
    </source>
</evidence>
<feature type="non-terminal residue" evidence="5">
    <location>
        <position position="1"/>
    </location>
</feature>
<reference evidence="5" key="1">
    <citation type="submission" date="2019-11" db="EMBL/GenBank/DDBJ databases">
        <title>Characterization of Clostridium perfringens isolates from swine manure treated agricultural soils.</title>
        <authorList>
            <person name="Wushke S.T."/>
        </authorList>
    </citation>
    <scope>NUCLEOTIDE SEQUENCE</scope>
    <source>
        <strain evidence="5">X15</strain>
    </source>
</reference>
<gene>
    <name evidence="5" type="ORF">GNF81_19140</name>
</gene>
<name>A0AAW9J5P9_CLOPF</name>
<sequence>PMSLVNLNNEIKELKLKEKAEIERILMDLSNRVFENIETVESNYKILTELDFIFAKGKYGSSLNGICPEVNEDKSFDIIHGRHPLIDTKIVVPSDVYLGKEFNTLMITGPNTGGKTVTLKTVGLLHLMGLSGLLIPAKDASSISFFTKIFADIGDEQSIE</sequence>
<dbReference type="GO" id="GO:0140664">
    <property type="term" value="F:ATP-dependent DNA damage sensor activity"/>
    <property type="evidence" value="ECO:0007669"/>
    <property type="project" value="InterPro"/>
</dbReference>
<keyword evidence="5" id="KW-0378">Hydrolase</keyword>
<dbReference type="GO" id="GO:0006298">
    <property type="term" value="P:mismatch repair"/>
    <property type="evidence" value="ECO:0007669"/>
    <property type="project" value="InterPro"/>
</dbReference>
<dbReference type="InterPro" id="IPR000432">
    <property type="entry name" value="DNA_mismatch_repair_MutS_C"/>
</dbReference>
<dbReference type="GO" id="GO:0005524">
    <property type="term" value="F:ATP binding"/>
    <property type="evidence" value="ECO:0007669"/>
    <property type="project" value="UniProtKB-KW"/>
</dbReference>
<dbReference type="PANTHER" id="PTHR11361:SF14">
    <property type="entry name" value="DNA MISMATCH REPAIR PROTEIN MUTS, TYPE 2"/>
    <property type="match status" value="1"/>
</dbReference>
<keyword evidence="5" id="KW-0540">Nuclease</keyword>
<dbReference type="Gene3D" id="3.40.50.300">
    <property type="entry name" value="P-loop containing nucleotide triphosphate hydrolases"/>
    <property type="match status" value="1"/>
</dbReference>
<keyword evidence="5" id="KW-0255">Endonuclease</keyword>
<dbReference type="RefSeq" id="WP_416173801.1">
    <property type="nucleotide sequence ID" value="NZ_WNVG01000938.1"/>
</dbReference>
<evidence type="ECO:0000256" key="2">
    <source>
        <dbReference type="ARBA" id="ARBA00022840"/>
    </source>
</evidence>